<dbReference type="Proteomes" id="UP000824265">
    <property type="component" value="Unassembled WGS sequence"/>
</dbReference>
<feature type="domain" description="AAA+ ATPase" evidence="5">
    <location>
        <begin position="51"/>
        <end position="169"/>
    </location>
</feature>
<evidence type="ECO:0000259" key="5">
    <source>
        <dbReference type="SMART" id="SM00382"/>
    </source>
</evidence>
<dbReference type="RefSeq" id="WP_318702943.1">
    <property type="nucleotide sequence ID" value="NZ_CALWMU010000025.1"/>
</dbReference>
<dbReference type="CDD" id="cd18139">
    <property type="entry name" value="HLD_clamp_RarA"/>
    <property type="match status" value="1"/>
</dbReference>
<dbReference type="GO" id="GO:0016887">
    <property type="term" value="F:ATP hydrolysis activity"/>
    <property type="evidence" value="ECO:0007669"/>
    <property type="project" value="InterPro"/>
</dbReference>
<dbReference type="SUPFAM" id="SSF52540">
    <property type="entry name" value="P-loop containing nucleoside triphosphate hydrolases"/>
    <property type="match status" value="1"/>
</dbReference>
<dbReference type="GO" id="GO:0003677">
    <property type="term" value="F:DNA binding"/>
    <property type="evidence" value="ECO:0007669"/>
    <property type="project" value="InterPro"/>
</dbReference>
<dbReference type="GO" id="GO:0000731">
    <property type="term" value="P:DNA synthesis involved in DNA repair"/>
    <property type="evidence" value="ECO:0007669"/>
    <property type="project" value="TreeGrafter"/>
</dbReference>
<reference evidence="6" key="1">
    <citation type="journal article" date="2021" name="PeerJ">
        <title>Extensive microbial diversity within the chicken gut microbiome revealed by metagenomics and culture.</title>
        <authorList>
            <person name="Gilroy R."/>
            <person name="Ravi A."/>
            <person name="Getino M."/>
            <person name="Pursley I."/>
            <person name="Horton D.L."/>
            <person name="Alikhan N.F."/>
            <person name="Baker D."/>
            <person name="Gharbi K."/>
            <person name="Hall N."/>
            <person name="Watson M."/>
            <person name="Adriaenssens E.M."/>
            <person name="Foster-Nyarko E."/>
            <person name="Jarju S."/>
            <person name="Secka A."/>
            <person name="Antonio M."/>
            <person name="Oren A."/>
            <person name="Chaudhuri R.R."/>
            <person name="La Ragione R."/>
            <person name="Hildebrand F."/>
            <person name="Pallen M.J."/>
        </authorList>
    </citation>
    <scope>NUCLEOTIDE SEQUENCE</scope>
    <source>
        <strain evidence="6">CHK195-6426</strain>
    </source>
</reference>
<dbReference type="PANTHER" id="PTHR13779:SF7">
    <property type="entry name" value="ATPASE WRNIP1"/>
    <property type="match status" value="1"/>
</dbReference>
<dbReference type="FunFam" id="1.20.272.10:FF:000001">
    <property type="entry name" value="Putative AAA family ATPase"/>
    <property type="match status" value="1"/>
</dbReference>
<dbReference type="InterPro" id="IPR051314">
    <property type="entry name" value="AAA_ATPase_RarA/MGS1/WRNIP1"/>
</dbReference>
<dbReference type="CDD" id="cd00009">
    <property type="entry name" value="AAA"/>
    <property type="match status" value="1"/>
</dbReference>
<evidence type="ECO:0000256" key="1">
    <source>
        <dbReference type="ARBA" id="ARBA00008959"/>
    </source>
</evidence>
<evidence type="ECO:0000256" key="4">
    <source>
        <dbReference type="ARBA" id="ARBA00022840"/>
    </source>
</evidence>
<dbReference type="GO" id="GO:0017116">
    <property type="term" value="F:single-stranded DNA helicase activity"/>
    <property type="evidence" value="ECO:0007669"/>
    <property type="project" value="TreeGrafter"/>
</dbReference>
<dbReference type="InterPro" id="IPR003959">
    <property type="entry name" value="ATPase_AAA_core"/>
</dbReference>
<dbReference type="FunFam" id="1.10.8.60:FF:000029">
    <property type="entry name" value="Replication-associated recombination protein A"/>
    <property type="match status" value="1"/>
</dbReference>
<dbReference type="GO" id="GO:0006261">
    <property type="term" value="P:DNA-templated DNA replication"/>
    <property type="evidence" value="ECO:0007669"/>
    <property type="project" value="TreeGrafter"/>
</dbReference>
<dbReference type="PANTHER" id="PTHR13779">
    <property type="entry name" value="WERNER HELICASE-INTERACTING PROTEIN 1 FAMILY MEMBER"/>
    <property type="match status" value="1"/>
</dbReference>
<dbReference type="Pfam" id="PF00004">
    <property type="entry name" value="AAA"/>
    <property type="match status" value="1"/>
</dbReference>
<dbReference type="GO" id="GO:0005524">
    <property type="term" value="F:ATP binding"/>
    <property type="evidence" value="ECO:0007669"/>
    <property type="project" value="UniProtKB-KW"/>
</dbReference>
<accession>A0A9D1R4L4</accession>
<dbReference type="Gene3D" id="3.40.50.300">
    <property type="entry name" value="P-loop containing nucleotide triphosphate hydrolases"/>
    <property type="match status" value="1"/>
</dbReference>
<protein>
    <recommendedName>
        <fullName evidence="2">Replication-associated recombination protein A</fullName>
    </recommendedName>
</protein>
<dbReference type="FunFam" id="1.10.3710.10:FF:000003">
    <property type="entry name" value="ATPase, AAA family protein"/>
    <property type="match status" value="1"/>
</dbReference>
<dbReference type="Gene3D" id="1.10.3710.10">
    <property type="entry name" value="DNA polymerase III clamp loader subunits, C-terminal domain"/>
    <property type="match status" value="1"/>
</dbReference>
<evidence type="ECO:0000256" key="2">
    <source>
        <dbReference type="ARBA" id="ARBA00020776"/>
    </source>
</evidence>
<dbReference type="InterPro" id="IPR032423">
    <property type="entry name" value="AAA_assoc_2"/>
</dbReference>
<dbReference type="Pfam" id="PF12002">
    <property type="entry name" value="MgsA_C"/>
    <property type="match status" value="1"/>
</dbReference>
<dbReference type="Pfam" id="PF16193">
    <property type="entry name" value="AAA_assoc_2"/>
    <property type="match status" value="1"/>
</dbReference>
<dbReference type="InterPro" id="IPR008921">
    <property type="entry name" value="DNA_pol3_clamp-load_cplx_C"/>
</dbReference>
<dbReference type="EMBL" id="DXGH01000003">
    <property type="protein sequence ID" value="HIW80036.1"/>
    <property type="molecule type" value="Genomic_DNA"/>
</dbReference>
<keyword evidence="3" id="KW-0547">Nucleotide-binding</keyword>
<comment type="caution">
    <text evidence="6">The sequence shown here is derived from an EMBL/GenBank/DDBJ whole genome shotgun (WGS) entry which is preliminary data.</text>
</comment>
<proteinExistence type="inferred from homology"/>
<evidence type="ECO:0000313" key="6">
    <source>
        <dbReference type="EMBL" id="HIW80036.1"/>
    </source>
</evidence>
<dbReference type="GO" id="GO:0008047">
    <property type="term" value="F:enzyme activator activity"/>
    <property type="evidence" value="ECO:0007669"/>
    <property type="project" value="TreeGrafter"/>
</dbReference>
<name>A0A9D1R4L4_9FIRM</name>
<reference evidence="6" key="2">
    <citation type="submission" date="2021-04" db="EMBL/GenBank/DDBJ databases">
        <authorList>
            <person name="Gilroy R."/>
        </authorList>
    </citation>
    <scope>NUCLEOTIDE SEQUENCE</scope>
    <source>
        <strain evidence="6">CHK195-6426</strain>
    </source>
</reference>
<dbReference type="Gene3D" id="1.20.272.10">
    <property type="match status" value="1"/>
</dbReference>
<evidence type="ECO:0000256" key="3">
    <source>
        <dbReference type="ARBA" id="ARBA00022741"/>
    </source>
</evidence>
<dbReference type="SMART" id="SM00382">
    <property type="entry name" value="AAA"/>
    <property type="match status" value="1"/>
</dbReference>
<dbReference type="Gene3D" id="1.10.8.60">
    <property type="match status" value="1"/>
</dbReference>
<gene>
    <name evidence="6" type="ORF">H9742_00680</name>
</gene>
<sequence>MDLFEYMRSTKMEKESPLAARMRPKTLDEVVGQEHIIGKDKLLYRAIKADKISSVIFYGPPGTGKTTLAKVIANTTSAEFTQINATTAGKKDMEEVVAKAKELQGMYGKRTILFVDEIHRFNKSQQDYLLPFVEDGTVILIGATTENPYFEVNGALLSRSNIFELRPIPREGIKELLKKAVYDEERGMGAYRAVIEDDALDFLADISGGDARHALNAVELGVMTTPREEDGSIHITLDVAQECIQKRAVRYDKNGDNHYDTISAFIKSMRGSDPDAAVYYLARMLYAGESVTFIARRIMICAAEDVGNADPQALAVAVNASLAAERIGMPEAQIILAQAAAYVACAPKSNASCLAIFEAMEEVERTGSLPIPVHLQDAHYKGAARLGHGTGYKYAHDYPNHYVEQQYLPYELNGKEFYRPTGNGYEVKIREHMKRIRREAHSSEEKSY</sequence>
<dbReference type="AlphaFoldDB" id="A0A9D1R4L4"/>
<dbReference type="SUPFAM" id="SSF48019">
    <property type="entry name" value="post-AAA+ oligomerization domain-like"/>
    <property type="match status" value="1"/>
</dbReference>
<dbReference type="InterPro" id="IPR021886">
    <property type="entry name" value="MgsA_C"/>
</dbReference>
<comment type="similarity">
    <text evidence="1">Belongs to the AAA ATPase family. RarA/MGS1/WRNIP1 subfamily.</text>
</comment>
<dbReference type="InterPro" id="IPR003593">
    <property type="entry name" value="AAA+_ATPase"/>
</dbReference>
<dbReference type="FunFam" id="3.40.50.300:FF:000345">
    <property type="entry name" value="AAA family ATPase"/>
    <property type="match status" value="1"/>
</dbReference>
<keyword evidence="4" id="KW-0067">ATP-binding</keyword>
<evidence type="ECO:0000313" key="7">
    <source>
        <dbReference type="Proteomes" id="UP000824265"/>
    </source>
</evidence>
<dbReference type="InterPro" id="IPR027417">
    <property type="entry name" value="P-loop_NTPase"/>
</dbReference>
<organism evidence="6 7">
    <name type="scientific">Candidatus Acetatifactor stercoripullorum</name>
    <dbReference type="NCBI Taxonomy" id="2838414"/>
    <lineage>
        <taxon>Bacteria</taxon>
        <taxon>Bacillati</taxon>
        <taxon>Bacillota</taxon>
        <taxon>Clostridia</taxon>
        <taxon>Lachnospirales</taxon>
        <taxon>Lachnospiraceae</taxon>
        <taxon>Acetatifactor</taxon>
    </lineage>
</organism>